<evidence type="ECO:0000313" key="2">
    <source>
        <dbReference type="Proteomes" id="UP000184516"/>
    </source>
</evidence>
<dbReference type="EMBL" id="FQWB01000004">
    <property type="protein sequence ID" value="SHG52159.1"/>
    <property type="molecule type" value="Genomic_DNA"/>
</dbReference>
<proteinExistence type="predicted"/>
<dbReference type="AlphaFoldDB" id="A0A1M5KI44"/>
<keyword evidence="2" id="KW-1185">Reference proteome</keyword>
<dbReference type="OrthoDB" id="680581at2"/>
<reference evidence="2" key="1">
    <citation type="submission" date="2016-11" db="EMBL/GenBank/DDBJ databases">
        <authorList>
            <person name="Varghese N."/>
            <person name="Submissions S."/>
        </authorList>
    </citation>
    <scope>NUCLEOTIDE SEQUENCE [LARGE SCALE GENOMIC DNA]</scope>
    <source>
        <strain evidence="2">DSM 19978</strain>
    </source>
</reference>
<gene>
    <name evidence="1" type="ORF">SAMN05443549_104316</name>
</gene>
<evidence type="ECO:0000313" key="1">
    <source>
        <dbReference type="EMBL" id="SHG52159.1"/>
    </source>
</evidence>
<sequence length="72" mass="8496">MKTEKELDTAILKITMKIREQYPELSKYISEMPDTIPNMENPKMNTKTLQGYYDSLDVLLKDYIKNQHSPTK</sequence>
<protein>
    <submittedName>
        <fullName evidence="1">Uncharacterized protein</fullName>
    </submittedName>
</protein>
<dbReference type="RefSeq" id="WP_073370690.1">
    <property type="nucleotide sequence ID" value="NZ_FQWB01000004.1"/>
</dbReference>
<dbReference type="Proteomes" id="UP000184516">
    <property type="component" value="Unassembled WGS sequence"/>
</dbReference>
<dbReference type="STRING" id="468056.SAMN05443549_104316"/>
<organism evidence="1 2">
    <name type="scientific">Flavobacterium fluvii</name>
    <dbReference type="NCBI Taxonomy" id="468056"/>
    <lineage>
        <taxon>Bacteria</taxon>
        <taxon>Pseudomonadati</taxon>
        <taxon>Bacteroidota</taxon>
        <taxon>Flavobacteriia</taxon>
        <taxon>Flavobacteriales</taxon>
        <taxon>Flavobacteriaceae</taxon>
        <taxon>Flavobacterium</taxon>
    </lineage>
</organism>
<name>A0A1M5KI44_9FLAO</name>
<accession>A0A1M5KI44</accession>